<reference evidence="11" key="1">
    <citation type="submission" date="2025-08" db="UniProtKB">
        <authorList>
            <consortium name="Ensembl"/>
        </authorList>
    </citation>
    <scope>IDENTIFICATION</scope>
</reference>
<dbReference type="GO" id="GO:0005886">
    <property type="term" value="C:plasma membrane"/>
    <property type="evidence" value="ECO:0007669"/>
    <property type="project" value="UniProtKB-ARBA"/>
</dbReference>
<evidence type="ECO:0000256" key="4">
    <source>
        <dbReference type="ARBA" id="ARBA00022729"/>
    </source>
</evidence>
<evidence type="ECO:0000256" key="5">
    <source>
        <dbReference type="ARBA" id="ARBA00022737"/>
    </source>
</evidence>
<keyword evidence="12" id="KW-1185">Reference proteome</keyword>
<keyword evidence="5" id="KW-0677">Repeat</keyword>
<evidence type="ECO:0000256" key="3">
    <source>
        <dbReference type="ARBA" id="ARBA00022692"/>
    </source>
</evidence>
<dbReference type="Ensembl" id="ENSSPUT00000020880.1">
    <property type="protein sequence ID" value="ENSSPUP00000019601.1"/>
    <property type="gene ID" value="ENSSPUG00000015103.1"/>
</dbReference>
<sequence length="98" mass="11409">MVENISARRYDLHHLKPDTEYEVQVSCKFHSSSGIWSDWSVPFITEAVPGGPLDVWYLTQDTDSQTQNITLFWKPSSPLEGRTEILHYRVTFHKLNQT</sequence>
<keyword evidence="3" id="KW-0812">Transmembrane</keyword>
<keyword evidence="8" id="KW-0675">Receptor</keyword>
<proteinExistence type="inferred from homology"/>
<evidence type="ECO:0000313" key="12">
    <source>
        <dbReference type="Proteomes" id="UP000694392"/>
    </source>
</evidence>
<feature type="domain" description="Fibronectin type-III" evidence="10">
    <location>
        <begin position="1"/>
        <end position="48"/>
    </location>
</feature>
<dbReference type="PANTHER" id="PTHR48423">
    <property type="entry name" value="INTERLEUKIN-27 RECEPTOR SUBUNIT ALPHA"/>
    <property type="match status" value="1"/>
</dbReference>
<evidence type="ECO:0000256" key="2">
    <source>
        <dbReference type="ARBA" id="ARBA00008921"/>
    </source>
</evidence>
<comment type="subcellular location">
    <subcellularLocation>
        <location evidence="1">Membrane</location>
        <topology evidence="1">Single-pass type I membrane protein</topology>
    </subcellularLocation>
</comment>
<evidence type="ECO:0000256" key="6">
    <source>
        <dbReference type="ARBA" id="ARBA00022989"/>
    </source>
</evidence>
<evidence type="ECO:0000256" key="7">
    <source>
        <dbReference type="ARBA" id="ARBA00023136"/>
    </source>
</evidence>
<evidence type="ECO:0000256" key="8">
    <source>
        <dbReference type="ARBA" id="ARBA00023170"/>
    </source>
</evidence>
<evidence type="ECO:0000256" key="1">
    <source>
        <dbReference type="ARBA" id="ARBA00004479"/>
    </source>
</evidence>
<organism evidence="11 12">
    <name type="scientific">Sphenodon punctatus</name>
    <name type="common">Tuatara</name>
    <name type="synonym">Hatteria punctata</name>
    <dbReference type="NCBI Taxonomy" id="8508"/>
    <lineage>
        <taxon>Eukaryota</taxon>
        <taxon>Metazoa</taxon>
        <taxon>Chordata</taxon>
        <taxon>Craniata</taxon>
        <taxon>Vertebrata</taxon>
        <taxon>Euteleostomi</taxon>
        <taxon>Lepidosauria</taxon>
        <taxon>Sphenodontia</taxon>
        <taxon>Sphenodontidae</taxon>
        <taxon>Sphenodon</taxon>
    </lineage>
</organism>
<dbReference type="InterPro" id="IPR013783">
    <property type="entry name" value="Ig-like_fold"/>
</dbReference>
<protein>
    <recommendedName>
        <fullName evidence="10">Fibronectin type-III domain-containing protein</fullName>
    </recommendedName>
</protein>
<name>A0A8D0HF22_SPHPU</name>
<dbReference type="SUPFAM" id="SSF49265">
    <property type="entry name" value="Fibronectin type III"/>
    <property type="match status" value="1"/>
</dbReference>
<dbReference type="Proteomes" id="UP000694392">
    <property type="component" value="Unplaced"/>
</dbReference>
<keyword evidence="4" id="KW-0732">Signal</keyword>
<dbReference type="Gene3D" id="2.60.40.10">
    <property type="entry name" value="Immunoglobulins"/>
    <property type="match status" value="1"/>
</dbReference>
<dbReference type="PROSITE" id="PS50853">
    <property type="entry name" value="FN3"/>
    <property type="match status" value="1"/>
</dbReference>
<accession>A0A8D0HF22</accession>
<dbReference type="GeneTree" id="ENSGT00940000159829"/>
<keyword evidence="9" id="KW-0325">Glycoprotein</keyword>
<evidence type="ECO:0000259" key="10">
    <source>
        <dbReference type="PROSITE" id="PS50853"/>
    </source>
</evidence>
<keyword evidence="6" id="KW-1133">Transmembrane helix</keyword>
<dbReference type="CDD" id="cd00063">
    <property type="entry name" value="FN3"/>
    <property type="match status" value="1"/>
</dbReference>
<dbReference type="InterPro" id="IPR052672">
    <property type="entry name" value="Type1_Cytokine_Rcpt_Type2"/>
</dbReference>
<dbReference type="PANTHER" id="PTHR48423:SF1">
    <property type="entry name" value="INTERLEUKIN-27 RECEPTOR SUBUNIT ALPHA"/>
    <property type="match status" value="1"/>
</dbReference>
<keyword evidence="7" id="KW-0472">Membrane</keyword>
<reference evidence="11" key="2">
    <citation type="submission" date="2025-09" db="UniProtKB">
        <authorList>
            <consortium name="Ensembl"/>
        </authorList>
    </citation>
    <scope>IDENTIFICATION</scope>
</reference>
<comment type="similarity">
    <text evidence="2">Belongs to the type I cytokine receptor family. Type 2 subfamily.</text>
</comment>
<dbReference type="InterPro" id="IPR036116">
    <property type="entry name" value="FN3_sf"/>
</dbReference>
<dbReference type="InterPro" id="IPR003961">
    <property type="entry name" value="FN3_dom"/>
</dbReference>
<evidence type="ECO:0000256" key="9">
    <source>
        <dbReference type="ARBA" id="ARBA00023180"/>
    </source>
</evidence>
<dbReference type="AlphaFoldDB" id="A0A8D0HF22"/>
<evidence type="ECO:0000313" key="11">
    <source>
        <dbReference type="Ensembl" id="ENSSPUP00000019601.1"/>
    </source>
</evidence>